<keyword evidence="1" id="KW-0378">Hydrolase</keyword>
<dbReference type="OrthoDB" id="9797755at2"/>
<dbReference type="Gene3D" id="3.40.50.1820">
    <property type="entry name" value="alpha/beta hydrolase"/>
    <property type="match status" value="1"/>
</dbReference>
<dbReference type="eggNOG" id="COG4782">
    <property type="taxonomic scope" value="Bacteria"/>
</dbReference>
<accession>A0A1U9Z118</accession>
<dbReference type="GO" id="GO:0016787">
    <property type="term" value="F:hydrolase activity"/>
    <property type="evidence" value="ECO:0007669"/>
    <property type="project" value="UniProtKB-KW"/>
</dbReference>
<keyword evidence="2" id="KW-1185">Reference proteome</keyword>
<organism evidence="1 2">
    <name type="scientific">Martelella mediterranea DSM 17316</name>
    <dbReference type="NCBI Taxonomy" id="1122214"/>
    <lineage>
        <taxon>Bacteria</taxon>
        <taxon>Pseudomonadati</taxon>
        <taxon>Pseudomonadota</taxon>
        <taxon>Alphaproteobacteria</taxon>
        <taxon>Hyphomicrobiales</taxon>
        <taxon>Aurantimonadaceae</taxon>
        <taxon>Martelella</taxon>
    </lineage>
</organism>
<dbReference type="STRING" id="1122214.Mame_02047"/>
<dbReference type="Pfam" id="PF05990">
    <property type="entry name" value="DUF900"/>
    <property type="match status" value="1"/>
</dbReference>
<dbReference type="EMBL" id="CP020330">
    <property type="protein sequence ID" value="AQZ51385.1"/>
    <property type="molecule type" value="Genomic_DNA"/>
</dbReference>
<dbReference type="KEGG" id="mmed:Mame_02047"/>
<dbReference type="InterPro" id="IPR029058">
    <property type="entry name" value="AB_hydrolase_fold"/>
</dbReference>
<dbReference type="RefSeq" id="WP_018062747.1">
    <property type="nucleotide sequence ID" value="NZ_AQWH01000001.1"/>
</dbReference>
<dbReference type="AlphaFoldDB" id="A0A1U9Z118"/>
<protein>
    <submittedName>
        <fullName evidence="1">Alpha/beta hydrolase family protein</fullName>
    </submittedName>
</protein>
<sequence length="383" mass="42148">MRIAVYVGNVIFPQQELADPRRVLAVTLRAISLCLLLFVAAGCGKRPGTEVLYPHPDAAAPARTVTIYVATTREPAENRIEGYTREREDELSYAEFVISIPPDHVPGEIEWPLSRKARPDQDFTVLRHTALSRAAFDSRIGRAARESGKAAMFVHGFNVSFQEAVFRIAQLSADSNISGVPILFSWPSQARIFDYVTDKESATFSRDGLTDVLQQVTGQPGVRSVLLFGHSMGGWLTMEALRQLSLEGDVKALKKLNVILAAPDIDEDVFATQVDAIGPLDPPMMVMVSSDDYALRVSRLLQGNRQRAGQFDITDPEVVEAAKKMNILLLDISSISSTDALRHSRYTAMASLYKELEDNDDMVSSGFRQAGGRFFEPAQAASP</sequence>
<dbReference type="InterPro" id="IPR014586">
    <property type="entry name" value="UCP033909"/>
</dbReference>
<evidence type="ECO:0000313" key="2">
    <source>
        <dbReference type="Proteomes" id="UP000191135"/>
    </source>
</evidence>
<dbReference type="SUPFAM" id="SSF53474">
    <property type="entry name" value="alpha/beta-Hydrolases"/>
    <property type="match status" value="1"/>
</dbReference>
<proteinExistence type="predicted"/>
<dbReference type="PIRSF" id="PIRSF033909">
    <property type="entry name" value="UCP033909"/>
    <property type="match status" value="1"/>
</dbReference>
<dbReference type="Proteomes" id="UP000191135">
    <property type="component" value="Chromosome"/>
</dbReference>
<evidence type="ECO:0000313" key="1">
    <source>
        <dbReference type="EMBL" id="AQZ51385.1"/>
    </source>
</evidence>
<gene>
    <name evidence="1" type="ORF">Mame_02047</name>
</gene>
<dbReference type="PANTHER" id="PTHR36513:SF1">
    <property type="entry name" value="TRANSMEMBRANE PROTEIN"/>
    <property type="match status" value="1"/>
</dbReference>
<reference evidence="1 2" key="1">
    <citation type="submission" date="2017-03" db="EMBL/GenBank/DDBJ databases">
        <title>Foreign affairs: Plasmid Transfer between Roseobacters and Rhizobia.</title>
        <authorList>
            <person name="Bartling P."/>
            <person name="Bunk B."/>
            <person name="Overmann J."/>
            <person name="Brinkmann H."/>
            <person name="Petersen J."/>
        </authorList>
    </citation>
    <scope>NUCLEOTIDE SEQUENCE [LARGE SCALE GENOMIC DNA]</scope>
    <source>
        <strain evidence="1 2">MACL11</strain>
    </source>
</reference>
<dbReference type="PANTHER" id="PTHR36513">
    <property type="entry name" value="ABC TRANSMEMBRANE TYPE-1 DOMAIN-CONTAINING PROTEIN"/>
    <property type="match status" value="1"/>
</dbReference>
<dbReference type="InterPro" id="IPR010297">
    <property type="entry name" value="DUF900_hydrolase"/>
</dbReference>
<name>A0A1U9Z118_9HYPH</name>